<keyword evidence="4" id="KW-1185">Reference proteome</keyword>
<evidence type="ECO:0008006" key="5">
    <source>
        <dbReference type="Google" id="ProtNLM"/>
    </source>
</evidence>
<reference evidence="1 3" key="1">
    <citation type="journal article" date="2017" name="BMC Genomics">
        <title>Comparative genomic and phylogenomic analyses of the Bifidobacteriaceae family.</title>
        <authorList>
            <person name="Lugli G.A."/>
            <person name="Milani C."/>
            <person name="Turroni F."/>
            <person name="Duranti S."/>
            <person name="Mancabelli L."/>
            <person name="Mangifesta M."/>
            <person name="Ferrario C."/>
            <person name="Modesto M."/>
            <person name="Mattarelli P."/>
            <person name="Jiri K."/>
            <person name="van Sinderen D."/>
            <person name="Ventura M."/>
        </authorList>
    </citation>
    <scope>NUCLEOTIDE SEQUENCE [LARGE SCALE GENOMIC DNA]</scope>
    <source>
        <strain evidence="1 3">DSM 100216</strain>
    </source>
</reference>
<dbReference type="NCBIfam" id="TIGR02098">
    <property type="entry name" value="MJ0042_CXXC"/>
    <property type="match status" value="1"/>
</dbReference>
<dbReference type="EMBL" id="CP062938">
    <property type="protein sequence ID" value="QOL31704.1"/>
    <property type="molecule type" value="Genomic_DNA"/>
</dbReference>
<dbReference type="EMBL" id="MWWZ01000006">
    <property type="protein sequence ID" value="OZG68240.1"/>
    <property type="molecule type" value="Genomic_DNA"/>
</dbReference>
<evidence type="ECO:0000313" key="4">
    <source>
        <dbReference type="Proteomes" id="UP000593943"/>
    </source>
</evidence>
<evidence type="ECO:0000313" key="1">
    <source>
        <dbReference type="EMBL" id="OZG68240.1"/>
    </source>
</evidence>
<sequence>MATTCPNCHRDKPDEHRVCERCETKFTDDLKWLQEHLPDLEYRLNKANKDEGKGSGGASRANAPSPVRENIWTYLYGVDDKGNDGVETTLRVILRCLGNPMHDRMELTDMVQLIAQAACGYDFRGGVLVILPPNITPAILTSPAFPAHVDEIHRLRVTGHRLLDTRDEEHVILGPCANSECGIQLSAPIDEREVKCPRCGNVWTVGYLTHLREQRILNSGITAGQARLIELLAEVAGLAVNKSTMRSWVHRNQLKQAGEDEFSKPVYRLADAYQLATKDRKENAGEENTNLWNLVNAEWRNHNERTSTVEG</sequence>
<dbReference type="Proteomes" id="UP000593943">
    <property type="component" value="Chromosome"/>
</dbReference>
<protein>
    <recommendedName>
        <fullName evidence="5">PhnA protein</fullName>
    </recommendedName>
</protein>
<name>A0A261GA00_9BIFI</name>
<organism evidence="1 3">
    <name type="scientific">Bifidobacterium eulemuris</name>
    <dbReference type="NCBI Taxonomy" id="1765219"/>
    <lineage>
        <taxon>Bacteria</taxon>
        <taxon>Bacillati</taxon>
        <taxon>Actinomycetota</taxon>
        <taxon>Actinomycetes</taxon>
        <taxon>Bifidobacteriales</taxon>
        <taxon>Bifidobacteriaceae</taxon>
        <taxon>Bifidobacterium</taxon>
    </lineage>
</organism>
<reference evidence="2 4" key="2">
    <citation type="submission" date="2020-10" db="EMBL/GenBank/DDBJ databases">
        <title>Genome sequencing of Bifidobacterium eulemuris_DSMZ_100216.</title>
        <authorList>
            <person name="Kim J."/>
        </authorList>
    </citation>
    <scope>NUCLEOTIDE SEQUENCE [LARGE SCALE GENOMIC DNA]</scope>
    <source>
        <strain evidence="2 4">DSM 100216</strain>
    </source>
</reference>
<dbReference type="OrthoDB" id="3234010at2"/>
<dbReference type="RefSeq" id="WP_094636832.1">
    <property type="nucleotide sequence ID" value="NZ_CP062938.1"/>
</dbReference>
<dbReference type="Proteomes" id="UP000216057">
    <property type="component" value="Unassembled WGS sequence"/>
</dbReference>
<dbReference type="AlphaFoldDB" id="A0A261GA00"/>
<accession>A0A261GA00</accession>
<proteinExistence type="predicted"/>
<evidence type="ECO:0000313" key="3">
    <source>
        <dbReference type="Proteomes" id="UP000216057"/>
    </source>
</evidence>
<dbReference type="InterPro" id="IPR011723">
    <property type="entry name" value="Znf/thioredoxin_put"/>
</dbReference>
<dbReference type="KEGG" id="beu:BE0216_03925"/>
<gene>
    <name evidence="2" type="ORF">BE0216_03925</name>
    <name evidence="1" type="ORF">BEUL_1253</name>
</gene>
<evidence type="ECO:0000313" key="2">
    <source>
        <dbReference type="EMBL" id="QOL31704.1"/>
    </source>
</evidence>